<reference evidence="6" key="1">
    <citation type="submission" date="2022-07" db="EMBL/GenBank/DDBJ databases">
        <title>Phylogenomic reconstructions and comparative analyses of Kickxellomycotina fungi.</title>
        <authorList>
            <person name="Reynolds N.K."/>
            <person name="Stajich J.E."/>
            <person name="Barry K."/>
            <person name="Grigoriev I.V."/>
            <person name="Crous P."/>
            <person name="Smith M.E."/>
        </authorList>
    </citation>
    <scope>NUCLEOTIDE SEQUENCE</scope>
    <source>
        <strain evidence="6">RSA 1196</strain>
    </source>
</reference>
<gene>
    <name evidence="6" type="ORF">IWQ62_000469</name>
</gene>
<keyword evidence="5" id="KW-0812">Transmembrane</keyword>
<feature type="transmembrane region" description="Helical" evidence="5">
    <location>
        <begin position="90"/>
        <end position="108"/>
    </location>
</feature>
<sequence>MSSSPTKCGEPDGTHSRLRRRHSASRGDKFSSGNQPTEPAQLFTLRQVLTNVWQDQCWLLTAGLVHLGIAVGVWVVGITGEHLSTTIYSYWQMVCALTPVVVAIQRCIQPKLKRHRSTMTNGGNLATSVVEPSVNGGTQGDRLWVPLETLTALPYGWSRLPMLLAFTQLLFLVFIAVHGLVHHNHHHAMVPNQSLPFQTATGSVYLPVHGLSWGGLMLPLSLCWTILWAQYARSSVYNVRTGISSPDKNQASKVWYRFGGNLSETGVIITGVSLVLVQWLKPYVFFAPKDFHMALSITLLMVCTTFPTLKRLATLLLQAAPAEVYQRVVQELADISTWKDVVGYRNFHLWATTTDELVGTVEFRVLGLGQPPGDLLPRIQSKLAPWVTHLTVQFLMVNPSSESAYPTLSP</sequence>
<keyword evidence="5" id="KW-1133">Transmembrane helix</keyword>
<evidence type="ECO:0000256" key="2">
    <source>
        <dbReference type="ARBA" id="ARBA00022448"/>
    </source>
</evidence>
<evidence type="ECO:0000256" key="4">
    <source>
        <dbReference type="SAM" id="MobiDB-lite"/>
    </source>
</evidence>
<evidence type="ECO:0000256" key="5">
    <source>
        <dbReference type="SAM" id="Phobius"/>
    </source>
</evidence>
<feature type="transmembrane region" description="Helical" evidence="5">
    <location>
        <begin position="57"/>
        <end position="78"/>
    </location>
</feature>
<name>A0A9W8AUE0_9FUNG</name>
<keyword evidence="2" id="KW-0813">Transport</keyword>
<comment type="caution">
    <text evidence="6">The sequence shown here is derived from an EMBL/GenBank/DDBJ whole genome shotgun (WGS) entry which is preliminary data.</text>
</comment>
<proteinExistence type="inferred from homology"/>
<keyword evidence="7" id="KW-1185">Reference proteome</keyword>
<dbReference type="Proteomes" id="UP001150925">
    <property type="component" value="Unassembled WGS sequence"/>
</dbReference>
<accession>A0A9W8AUE0</accession>
<dbReference type="PANTHER" id="PTHR45755:SF4">
    <property type="entry name" value="ZINC TRANSPORTER 7"/>
    <property type="match status" value="1"/>
</dbReference>
<evidence type="ECO:0000313" key="6">
    <source>
        <dbReference type="EMBL" id="KAJ1969678.1"/>
    </source>
</evidence>
<organism evidence="6 7">
    <name type="scientific">Dispira parvispora</name>
    <dbReference type="NCBI Taxonomy" id="1520584"/>
    <lineage>
        <taxon>Eukaryota</taxon>
        <taxon>Fungi</taxon>
        <taxon>Fungi incertae sedis</taxon>
        <taxon>Zoopagomycota</taxon>
        <taxon>Kickxellomycotina</taxon>
        <taxon>Dimargaritomycetes</taxon>
        <taxon>Dimargaritales</taxon>
        <taxon>Dimargaritaceae</taxon>
        <taxon>Dispira</taxon>
    </lineage>
</organism>
<dbReference type="EMBL" id="JANBPY010000033">
    <property type="protein sequence ID" value="KAJ1969678.1"/>
    <property type="molecule type" value="Genomic_DNA"/>
</dbReference>
<dbReference type="OrthoDB" id="5382797at2759"/>
<feature type="transmembrane region" description="Helical" evidence="5">
    <location>
        <begin position="160"/>
        <end position="181"/>
    </location>
</feature>
<feature type="transmembrane region" description="Helical" evidence="5">
    <location>
        <begin position="291"/>
        <end position="309"/>
    </location>
</feature>
<evidence type="ECO:0000256" key="1">
    <source>
        <dbReference type="ARBA" id="ARBA00008873"/>
    </source>
</evidence>
<evidence type="ECO:0000313" key="7">
    <source>
        <dbReference type="Proteomes" id="UP001150925"/>
    </source>
</evidence>
<feature type="transmembrane region" description="Helical" evidence="5">
    <location>
        <begin position="254"/>
        <end position="279"/>
    </location>
</feature>
<dbReference type="InterPro" id="IPR045316">
    <property type="entry name" value="Msc2-like"/>
</dbReference>
<comment type="similarity">
    <text evidence="1">Belongs to the cation diffusion facilitator (CDF) transporter (TC 2.A.4) family. SLC30A subfamily.</text>
</comment>
<dbReference type="AlphaFoldDB" id="A0A9W8AUE0"/>
<dbReference type="GO" id="GO:0006882">
    <property type="term" value="P:intracellular zinc ion homeostasis"/>
    <property type="evidence" value="ECO:0007669"/>
    <property type="project" value="InterPro"/>
</dbReference>
<feature type="region of interest" description="Disordered" evidence="4">
    <location>
        <begin position="1"/>
        <end position="37"/>
    </location>
</feature>
<dbReference type="GO" id="GO:0005385">
    <property type="term" value="F:zinc ion transmembrane transporter activity"/>
    <property type="evidence" value="ECO:0007669"/>
    <property type="project" value="InterPro"/>
</dbReference>
<feature type="transmembrane region" description="Helical" evidence="5">
    <location>
        <begin position="211"/>
        <end position="233"/>
    </location>
</feature>
<dbReference type="PANTHER" id="PTHR45755">
    <property type="match status" value="1"/>
</dbReference>
<evidence type="ECO:0000256" key="3">
    <source>
        <dbReference type="ARBA" id="ARBA00023065"/>
    </source>
</evidence>
<keyword evidence="3" id="KW-0406">Ion transport</keyword>
<dbReference type="GO" id="GO:0005794">
    <property type="term" value="C:Golgi apparatus"/>
    <property type="evidence" value="ECO:0007669"/>
    <property type="project" value="TreeGrafter"/>
</dbReference>
<protein>
    <submittedName>
        <fullName evidence="6">Uncharacterized protein</fullName>
    </submittedName>
</protein>
<keyword evidence="5" id="KW-0472">Membrane</keyword>